<name>A0A6J4RFZ3_9ACTN</name>
<feature type="region of interest" description="Disordered" evidence="1">
    <location>
        <begin position="1"/>
        <end position="329"/>
    </location>
</feature>
<feature type="compositionally biased region" description="Low complexity" evidence="1">
    <location>
        <begin position="244"/>
        <end position="260"/>
    </location>
</feature>
<dbReference type="GO" id="GO:0004519">
    <property type="term" value="F:endonuclease activity"/>
    <property type="evidence" value="ECO:0007669"/>
    <property type="project" value="UniProtKB-KW"/>
</dbReference>
<dbReference type="EMBL" id="CADCVJ010000070">
    <property type="protein sequence ID" value="CAA9468819.1"/>
    <property type="molecule type" value="Genomic_DNA"/>
</dbReference>
<evidence type="ECO:0000256" key="1">
    <source>
        <dbReference type="SAM" id="MobiDB-lite"/>
    </source>
</evidence>
<feature type="compositionally biased region" description="Low complexity" evidence="1">
    <location>
        <begin position="150"/>
        <end position="169"/>
    </location>
</feature>
<feature type="non-terminal residue" evidence="2">
    <location>
        <position position="329"/>
    </location>
</feature>
<keyword evidence="2" id="KW-0540">Nuclease</keyword>
<keyword evidence="2" id="KW-0378">Hydrolase</keyword>
<feature type="compositionally biased region" description="Basic residues" evidence="1">
    <location>
        <begin position="125"/>
        <end position="149"/>
    </location>
</feature>
<feature type="non-terminal residue" evidence="2">
    <location>
        <position position="1"/>
    </location>
</feature>
<keyword evidence="2" id="KW-0255">Endonuclease</keyword>
<protein>
    <submittedName>
        <fullName evidence="2">UV damage repair endonuclease</fullName>
    </submittedName>
</protein>
<feature type="compositionally biased region" description="Basic and acidic residues" evidence="1">
    <location>
        <begin position="275"/>
        <end position="288"/>
    </location>
</feature>
<organism evidence="2">
    <name type="scientific">uncultured Solirubrobacteraceae bacterium</name>
    <dbReference type="NCBI Taxonomy" id="1162706"/>
    <lineage>
        <taxon>Bacteria</taxon>
        <taxon>Bacillati</taxon>
        <taxon>Actinomycetota</taxon>
        <taxon>Thermoleophilia</taxon>
        <taxon>Solirubrobacterales</taxon>
        <taxon>Solirubrobacteraceae</taxon>
        <taxon>environmental samples</taxon>
    </lineage>
</organism>
<feature type="compositionally biased region" description="Basic and acidic residues" evidence="1">
    <location>
        <begin position="98"/>
        <end position="107"/>
    </location>
</feature>
<feature type="compositionally biased region" description="Low complexity" evidence="1">
    <location>
        <begin position="294"/>
        <end position="318"/>
    </location>
</feature>
<feature type="compositionally biased region" description="Basic residues" evidence="1">
    <location>
        <begin position="174"/>
        <end position="193"/>
    </location>
</feature>
<accession>A0A6J4RFZ3</accession>
<evidence type="ECO:0000313" key="2">
    <source>
        <dbReference type="EMBL" id="CAA9468819.1"/>
    </source>
</evidence>
<sequence>EAGFRGQGPGRRRAADARRASLAVRPPPALVDRGAARGLRLPRAPRGRHVSHDRLAGALRDPSRHAAVPPPGRGGAVRAGRARRPRPCAGPAAVEPPEPVHRPELRGPGRAGGRHPRHGAPDRAARRHGARPRGGRRAARRRRRGRLRGGPRALGARLGAAVGALPRAPGGRERRPHVLARPRHGAAPPHRRQGGLGHPAPPLQRPRRRRRSRGAGGGAVDLAAGRAAEDPLLDAQDGHGGAQAQGRASRRAQLGAAAAARARRRDRPHRLRALRPRDGRRPGLRRDAGGQGQGPRPAEAARAAGGARARGGRAYAARHSSPPGTRRGV</sequence>
<gene>
    <name evidence="2" type="ORF">AVDCRST_MAG38-1102</name>
</gene>
<feature type="compositionally biased region" description="Basic residues" evidence="1">
    <location>
        <begin position="261"/>
        <end position="274"/>
    </location>
</feature>
<dbReference type="AlphaFoldDB" id="A0A6J4RFZ3"/>
<proteinExistence type="predicted"/>
<reference evidence="2" key="1">
    <citation type="submission" date="2020-02" db="EMBL/GenBank/DDBJ databases">
        <authorList>
            <person name="Meier V. D."/>
        </authorList>
    </citation>
    <scope>NUCLEOTIDE SEQUENCE</scope>
    <source>
        <strain evidence="2">AVDCRST_MAG38</strain>
    </source>
</reference>